<dbReference type="AlphaFoldDB" id="A0A930Y8Y3"/>
<evidence type="ECO:0000256" key="1">
    <source>
        <dbReference type="SAM" id="Phobius"/>
    </source>
</evidence>
<protein>
    <submittedName>
        <fullName evidence="2">Uncharacterized protein</fullName>
    </submittedName>
</protein>
<feature type="transmembrane region" description="Helical" evidence="1">
    <location>
        <begin position="40"/>
        <end position="60"/>
    </location>
</feature>
<keyword evidence="3" id="KW-1185">Reference proteome</keyword>
<reference evidence="2" key="1">
    <citation type="submission" date="2020-11" db="EMBL/GenBank/DDBJ databases">
        <title>Nocardioides sp. CBS4Y-1, whole genome shotgun sequence.</title>
        <authorList>
            <person name="Tuo L."/>
        </authorList>
    </citation>
    <scope>NUCLEOTIDE SEQUENCE</scope>
    <source>
        <strain evidence="2">CBS4Y-1</strain>
    </source>
</reference>
<evidence type="ECO:0000313" key="3">
    <source>
        <dbReference type="Proteomes" id="UP000656804"/>
    </source>
</evidence>
<name>A0A930Y8Y3_9ACTN</name>
<accession>A0A930Y8Y3</accession>
<keyword evidence="1" id="KW-0472">Membrane</keyword>
<organism evidence="2 3">
    <name type="scientific">Nocardioides acrostichi</name>
    <dbReference type="NCBI Taxonomy" id="2784339"/>
    <lineage>
        <taxon>Bacteria</taxon>
        <taxon>Bacillati</taxon>
        <taxon>Actinomycetota</taxon>
        <taxon>Actinomycetes</taxon>
        <taxon>Propionibacteriales</taxon>
        <taxon>Nocardioidaceae</taxon>
        <taxon>Nocardioides</taxon>
    </lineage>
</organism>
<keyword evidence="1" id="KW-0812">Transmembrane</keyword>
<dbReference type="EMBL" id="JADIVZ010000013">
    <property type="protein sequence ID" value="MBF4163551.1"/>
    <property type="molecule type" value="Genomic_DNA"/>
</dbReference>
<feature type="transmembrane region" description="Helical" evidence="1">
    <location>
        <begin position="7"/>
        <end position="28"/>
    </location>
</feature>
<dbReference type="Proteomes" id="UP000656804">
    <property type="component" value="Unassembled WGS sequence"/>
</dbReference>
<evidence type="ECO:0000313" key="2">
    <source>
        <dbReference type="EMBL" id="MBF4163551.1"/>
    </source>
</evidence>
<dbReference type="RefSeq" id="WP_194504818.1">
    <property type="nucleotide sequence ID" value="NZ_JADIVZ010000013.1"/>
</dbReference>
<keyword evidence="1" id="KW-1133">Transmembrane helix</keyword>
<sequence>MPALNRYLIPAWCVYLLAVAPLGLWIIATNGAAEHPGLNAWWTVAACANPVIVLVMAVGVWRDPSLGRRRGAWALSIALTGCAAVPYWWRHLR</sequence>
<feature type="transmembrane region" description="Helical" evidence="1">
    <location>
        <begin position="72"/>
        <end position="89"/>
    </location>
</feature>
<proteinExistence type="predicted"/>
<comment type="caution">
    <text evidence="2">The sequence shown here is derived from an EMBL/GenBank/DDBJ whole genome shotgun (WGS) entry which is preliminary data.</text>
</comment>
<gene>
    <name evidence="2" type="ORF">ISG29_17855</name>
</gene>